<gene>
    <name evidence="2" type="ORF">Lmac_1344</name>
</gene>
<comment type="caution">
    <text evidence="2">The sequence shown here is derived from an EMBL/GenBank/DDBJ whole genome shotgun (WGS) entry which is preliminary data.</text>
</comment>
<organism evidence="2 3">
    <name type="scientific">Legionella maceachernii</name>
    <dbReference type="NCBI Taxonomy" id="466"/>
    <lineage>
        <taxon>Bacteria</taxon>
        <taxon>Pseudomonadati</taxon>
        <taxon>Pseudomonadota</taxon>
        <taxon>Gammaproteobacteria</taxon>
        <taxon>Legionellales</taxon>
        <taxon>Legionellaceae</taxon>
        <taxon>Legionella</taxon>
    </lineage>
</organism>
<dbReference type="PATRIC" id="fig|466.6.peg.1421"/>
<accession>A0A0W0W3Y9</accession>
<name>A0A0W0W3Y9_9GAMM</name>
<reference evidence="2 3" key="1">
    <citation type="submission" date="2015-11" db="EMBL/GenBank/DDBJ databases">
        <title>Genomic analysis of 38 Legionella species identifies large and diverse effector repertoires.</title>
        <authorList>
            <person name="Burstein D."/>
            <person name="Amaro F."/>
            <person name="Zusman T."/>
            <person name="Lifshitz Z."/>
            <person name="Cohen O."/>
            <person name="Gilbert J.A."/>
            <person name="Pupko T."/>
            <person name="Shuman H.A."/>
            <person name="Segal G."/>
        </authorList>
    </citation>
    <scope>NUCLEOTIDE SEQUENCE [LARGE SCALE GENOMIC DNA]</scope>
    <source>
        <strain evidence="2 3">PX-1-G2-E2</strain>
    </source>
</reference>
<evidence type="ECO:0000313" key="3">
    <source>
        <dbReference type="Proteomes" id="UP000054908"/>
    </source>
</evidence>
<protein>
    <submittedName>
        <fullName evidence="2">Uncharacterized protein</fullName>
    </submittedName>
</protein>
<dbReference type="EMBL" id="LNYL01000033">
    <property type="protein sequence ID" value="KTD27096.1"/>
    <property type="molecule type" value="Genomic_DNA"/>
</dbReference>
<proteinExistence type="predicted"/>
<dbReference type="AlphaFoldDB" id="A0A0W0W3Y9"/>
<keyword evidence="1" id="KW-0732">Signal</keyword>
<sequence length="93" mass="10564">MKKISIIAILLLLPMASVFANCDLTRFRWGCDIPLKPSRSSHAHSLVYCGDSYGYVTQAQYDTLSRYRRASVNMVLKINGEYIDSPCIPAERY</sequence>
<dbReference type="OrthoDB" id="5639428at2"/>
<evidence type="ECO:0000256" key="1">
    <source>
        <dbReference type="SAM" id="SignalP"/>
    </source>
</evidence>
<evidence type="ECO:0000313" key="2">
    <source>
        <dbReference type="EMBL" id="KTD27096.1"/>
    </source>
</evidence>
<feature type="chain" id="PRO_5006915341" evidence="1">
    <location>
        <begin position="21"/>
        <end position="93"/>
    </location>
</feature>
<feature type="signal peptide" evidence="1">
    <location>
        <begin position="1"/>
        <end position="20"/>
    </location>
</feature>
<dbReference type="RefSeq" id="WP_078767400.1">
    <property type="nucleotide sequence ID" value="NZ_CAAAIB010000009.1"/>
</dbReference>
<dbReference type="Proteomes" id="UP000054908">
    <property type="component" value="Unassembled WGS sequence"/>
</dbReference>
<dbReference type="STRING" id="466.Lmac_1344"/>
<keyword evidence="3" id="KW-1185">Reference proteome</keyword>